<dbReference type="OrthoDB" id="43983at2157"/>
<reference evidence="2" key="3">
    <citation type="submission" date="2020-03" db="EMBL/GenBank/DDBJ databases">
        <title>Sequencing and Assembly of Multiple Reported Metal-Biooxidizing Members of the Extremely Thermoacidophilic Archaeal Family Sulfolobaceae.</title>
        <authorList>
            <person name="Counts J.A."/>
            <person name="Kelly R.M."/>
        </authorList>
    </citation>
    <scope>NUCLEOTIDE SEQUENCE [LARGE SCALE GENOMIC DNA]</scope>
    <source>
        <strain evidence="2">HO1-1</strain>
    </source>
</reference>
<reference evidence="1 2" key="1">
    <citation type="submission" date="2018-05" db="EMBL/GenBank/DDBJ databases">
        <title>Complete Genome Sequences of Extremely Thermoacidophilic, Metal-Mobilizing Type-Strain Members of the Archaeal Family Sulfolobaceae: Acidianus brierleyi DSM-1651T, Acidianus sulfidivorans DSM-18786T, Metallosphaera hakonensis DSM-7519T, and Metallosphaera prunae DSM-10039T.</title>
        <authorList>
            <person name="Counts J.A."/>
            <person name="Kelly R.M."/>
        </authorList>
    </citation>
    <scope>NUCLEOTIDE SEQUENCE [LARGE SCALE GENOMIC DNA]</scope>
    <source>
        <strain evidence="1 2">HO1-1</strain>
    </source>
</reference>
<dbReference type="GeneID" id="36836081"/>
<reference evidence="2" key="2">
    <citation type="submission" date="2020-03" db="EMBL/GenBank/DDBJ databases">
        <title>Complete Genome Sequences of Extremely Thermoacidophilic, Metal-Mobilizing Type-Strain Members of the Archaeal Family Sulfolobaceae: Acidianus brierleyi DSM-1651T, Acidianus sulfidivorans DSM-18786T, Metallosphaera hakonensis DSM-7519T, and Metallosphaera prunae DSM-10039T.</title>
        <authorList>
            <person name="Counts J.A."/>
            <person name="Kelly R.M."/>
        </authorList>
    </citation>
    <scope>NUCLEOTIDE SEQUENCE [LARGE SCALE GENOMIC DNA]</scope>
    <source>
        <strain evidence="2">HO1-1</strain>
    </source>
</reference>
<protein>
    <submittedName>
        <fullName evidence="1">Uncharacterized protein</fullName>
    </submittedName>
</protein>
<accession>A0A2U9IWF8</accession>
<evidence type="ECO:0000313" key="1">
    <source>
        <dbReference type="EMBL" id="AWS00284.1"/>
    </source>
</evidence>
<gene>
    <name evidence="1" type="ORF">DFR87_12025</name>
</gene>
<keyword evidence="2" id="KW-1185">Reference proteome</keyword>
<dbReference type="EMBL" id="CP029287">
    <property type="protein sequence ID" value="AWS00284.1"/>
    <property type="molecule type" value="Genomic_DNA"/>
</dbReference>
<dbReference type="AlphaFoldDB" id="A0A2U9IWF8"/>
<evidence type="ECO:0000313" key="2">
    <source>
        <dbReference type="Proteomes" id="UP000247586"/>
    </source>
</evidence>
<organism evidence="1 2">
    <name type="scientific">Metallosphaera hakonensis JCM 8857 = DSM 7519</name>
    <dbReference type="NCBI Taxonomy" id="1293036"/>
    <lineage>
        <taxon>Archaea</taxon>
        <taxon>Thermoproteota</taxon>
        <taxon>Thermoprotei</taxon>
        <taxon>Sulfolobales</taxon>
        <taxon>Sulfolobaceae</taxon>
        <taxon>Metallosphaera</taxon>
    </lineage>
</organism>
<dbReference type="STRING" id="1293036.GCA_001315825_03289"/>
<dbReference type="Proteomes" id="UP000247586">
    <property type="component" value="Chromosome"/>
</dbReference>
<name>A0A2U9IWF8_9CREN</name>
<dbReference type="RefSeq" id="WP_054837574.1">
    <property type="nucleotide sequence ID" value="NZ_BBBA01000097.1"/>
</dbReference>
<dbReference type="KEGG" id="mhk:DFR87_12025"/>
<proteinExistence type="predicted"/>
<sequence>MRSDILVYLAYKYTKNGNKEELCKEMVDKRFVVLTDKKTTDLLLYLISKNIGLNPMMYLVDSTIHLTFPNANELNSLMSEIPLPVYDDDNNQFLQKIDDDGSFFLITEKKGIYILKRLEGYEFMKMCMGNSNRPNLLST</sequence>